<proteinExistence type="predicted"/>
<dbReference type="InterPro" id="IPR035919">
    <property type="entry name" value="EAL_sf"/>
</dbReference>
<dbReference type="Pfam" id="PF00563">
    <property type="entry name" value="EAL"/>
    <property type="match status" value="1"/>
</dbReference>
<dbReference type="PROSITE" id="PS50887">
    <property type="entry name" value="GGDEF"/>
    <property type="match status" value="1"/>
</dbReference>
<dbReference type="RefSeq" id="WP_095020506.1">
    <property type="nucleotide sequence ID" value="NZ_CAACYJ010000024.1"/>
</dbReference>
<dbReference type="CDD" id="cd01949">
    <property type="entry name" value="GGDEF"/>
    <property type="match status" value="1"/>
</dbReference>
<dbReference type="AlphaFoldDB" id="A0A266ZW76"/>
<dbReference type="InterPro" id="IPR000160">
    <property type="entry name" value="GGDEF_dom"/>
</dbReference>
<dbReference type="Proteomes" id="UP000330809">
    <property type="component" value="Unassembled WGS sequence"/>
</dbReference>
<dbReference type="Gene3D" id="3.30.70.270">
    <property type="match status" value="1"/>
</dbReference>
<dbReference type="PROSITE" id="PS50883">
    <property type="entry name" value="EAL"/>
    <property type="match status" value="1"/>
</dbReference>
<protein>
    <recommendedName>
        <fullName evidence="1">cyclic-guanylate-specific phosphodiesterase</fullName>
        <ecNumber evidence="1">3.1.4.52</ecNumber>
    </recommendedName>
</protein>
<dbReference type="EMBL" id="CAACYJ010000024">
    <property type="protein sequence ID" value="VFB18761.1"/>
    <property type="molecule type" value="Genomic_DNA"/>
</dbReference>
<evidence type="ECO:0000256" key="2">
    <source>
        <dbReference type="ARBA" id="ARBA00022636"/>
    </source>
</evidence>
<dbReference type="EC" id="3.1.4.52" evidence="1"/>
<dbReference type="FunFam" id="3.20.20.450:FF:000001">
    <property type="entry name" value="Cyclic di-GMP phosphodiesterase yahA"/>
    <property type="match status" value="1"/>
</dbReference>
<dbReference type="InterPro" id="IPR050706">
    <property type="entry name" value="Cyclic-di-GMP_PDE-like"/>
</dbReference>
<dbReference type="SUPFAM" id="SSF55073">
    <property type="entry name" value="Nucleotide cyclase"/>
    <property type="match status" value="1"/>
</dbReference>
<dbReference type="CDD" id="cd01948">
    <property type="entry name" value="EAL"/>
    <property type="match status" value="1"/>
</dbReference>
<dbReference type="InterPro" id="IPR043128">
    <property type="entry name" value="Rev_trsase/Diguanyl_cyclase"/>
</dbReference>
<dbReference type="SMART" id="SM00267">
    <property type="entry name" value="GGDEF"/>
    <property type="match status" value="1"/>
</dbReference>
<organism evidence="5 6">
    <name type="scientific">Pseudomonas fragi</name>
    <dbReference type="NCBI Taxonomy" id="296"/>
    <lineage>
        <taxon>Bacteria</taxon>
        <taxon>Pseudomonadati</taxon>
        <taxon>Pseudomonadota</taxon>
        <taxon>Gammaproteobacteria</taxon>
        <taxon>Pseudomonadales</taxon>
        <taxon>Pseudomonadaceae</taxon>
        <taxon>Pseudomonas</taxon>
    </lineage>
</organism>
<keyword evidence="5" id="KW-0378">Hydrolase</keyword>
<evidence type="ECO:0000313" key="5">
    <source>
        <dbReference type="EMBL" id="VFB18761.1"/>
    </source>
</evidence>
<evidence type="ECO:0000313" key="6">
    <source>
        <dbReference type="Proteomes" id="UP000330809"/>
    </source>
</evidence>
<dbReference type="InterPro" id="IPR001633">
    <property type="entry name" value="EAL_dom"/>
</dbReference>
<sequence length="555" mass="61579">MSTPVEPLRLLLLAEEPSWAALLRECLAPMGSAAVLICAPSWESVSHLFENDRNALLLTTPALQPPAGRCRLPTVLLLDSEPDSAPAGVSDWLVGASLTGDVLRRCLRHVRERGLLEHTLQRLAEEDPLTGIANRQGFQTLLAVRLAESDGRGIALGHLDLDNFRHANDALGHQAGDRLILQVVARLKSQLEAGDQLARLGSDEFALLINTHRAPERAEWMAERITEVMAEPYWVDGESLLIGCSLGIAHARASAGADPLMWHAHIAMQQAKSTQGCTFHVFNERINRNARSLADLESELRRALRRDELELHYQPRLDLGTGQIVGLEALVRWRHAERGLLAPSEFVPLAEQSGLIVPLGYWVISRALRDMQALRERGLEPLHMAVNLSFRQFQDSQLLSTLSRLISERGVEAQWLEFELTETAVMRRSDLVKQTMDALGRLGVRFSLDDFGTGFSSFVHLNSLPITLLKIDKSFVGGMESREENRKLVHAMINLAHNLKLEVVAEGVETPEQLALLRDFGCDQVQGYFISKPLPLAELVEYLTFGAGQQVPIAL</sequence>
<reference evidence="5 6" key="1">
    <citation type="submission" date="2019-02" db="EMBL/GenBank/DDBJ databases">
        <authorList>
            <consortium name="Pathogen Informatics"/>
        </authorList>
    </citation>
    <scope>NUCLEOTIDE SEQUENCE [LARGE SCALE GENOMIC DNA]</scope>
    <source>
        <strain evidence="5 6">3012STDY7103891</strain>
    </source>
</reference>
<dbReference type="PANTHER" id="PTHR33121">
    <property type="entry name" value="CYCLIC DI-GMP PHOSPHODIESTERASE PDEF"/>
    <property type="match status" value="1"/>
</dbReference>
<evidence type="ECO:0000259" key="4">
    <source>
        <dbReference type="PROSITE" id="PS50887"/>
    </source>
</evidence>
<keyword evidence="2" id="KW-0973">c-di-GMP</keyword>
<dbReference type="Gene3D" id="3.20.20.450">
    <property type="entry name" value="EAL domain"/>
    <property type="match status" value="1"/>
</dbReference>
<evidence type="ECO:0000256" key="1">
    <source>
        <dbReference type="ARBA" id="ARBA00012282"/>
    </source>
</evidence>
<dbReference type="PANTHER" id="PTHR33121:SF70">
    <property type="entry name" value="SIGNALING PROTEIN YKOW"/>
    <property type="match status" value="1"/>
</dbReference>
<accession>A0A266ZW76</accession>
<name>A0A266ZW76_PSEFR</name>
<dbReference type="NCBIfam" id="TIGR00254">
    <property type="entry name" value="GGDEF"/>
    <property type="match status" value="1"/>
</dbReference>
<dbReference type="Pfam" id="PF00990">
    <property type="entry name" value="GGDEF"/>
    <property type="match status" value="1"/>
</dbReference>
<gene>
    <name evidence="5" type="primary">gmr_3</name>
    <name evidence="5" type="ORF">NCTC10754_01327</name>
</gene>
<dbReference type="InterPro" id="IPR029787">
    <property type="entry name" value="Nucleotide_cyclase"/>
</dbReference>
<evidence type="ECO:0000259" key="3">
    <source>
        <dbReference type="PROSITE" id="PS50883"/>
    </source>
</evidence>
<feature type="domain" description="GGDEF" evidence="4">
    <location>
        <begin position="152"/>
        <end position="284"/>
    </location>
</feature>
<dbReference type="SUPFAM" id="SSF141868">
    <property type="entry name" value="EAL domain-like"/>
    <property type="match status" value="1"/>
</dbReference>
<feature type="domain" description="EAL" evidence="3">
    <location>
        <begin position="293"/>
        <end position="547"/>
    </location>
</feature>
<dbReference type="SMART" id="SM00052">
    <property type="entry name" value="EAL"/>
    <property type="match status" value="1"/>
</dbReference>
<dbReference type="GO" id="GO:0071111">
    <property type="term" value="F:cyclic-guanylate-specific phosphodiesterase activity"/>
    <property type="evidence" value="ECO:0007669"/>
    <property type="project" value="UniProtKB-EC"/>
</dbReference>